<evidence type="ECO:0000256" key="1">
    <source>
        <dbReference type="SAM" id="MobiDB-lite"/>
    </source>
</evidence>
<dbReference type="Proteomes" id="UP000007319">
    <property type="component" value="Chromosome"/>
</dbReference>
<accession>A0A9P1NN33</accession>
<gene>
    <name evidence="2" type="ORF">AZOBR_200114</name>
</gene>
<name>A0A9P1NN33_9PROT</name>
<sequence>MSKTKTYEITLLVTLRELTAKEGRRPHRRRGPRHPGGGRAGRTAGGRIHRHGKAEQRDLPGCLHREVAR</sequence>
<protein>
    <submittedName>
        <fullName evidence="2">Uncharacterized protein</fullName>
    </submittedName>
</protein>
<keyword evidence="3" id="KW-1185">Reference proteome</keyword>
<organism evidence="2 3">
    <name type="scientific">Azospirillum baldaniorum</name>
    <dbReference type="NCBI Taxonomy" id="1064539"/>
    <lineage>
        <taxon>Bacteria</taxon>
        <taxon>Pseudomonadati</taxon>
        <taxon>Pseudomonadota</taxon>
        <taxon>Alphaproteobacteria</taxon>
        <taxon>Rhodospirillales</taxon>
        <taxon>Azospirillaceae</taxon>
        <taxon>Azospirillum</taxon>
    </lineage>
</organism>
<feature type="region of interest" description="Disordered" evidence="1">
    <location>
        <begin position="19"/>
        <end position="69"/>
    </location>
</feature>
<feature type="compositionally biased region" description="Basic residues" evidence="1">
    <location>
        <begin position="24"/>
        <end position="33"/>
    </location>
</feature>
<feature type="compositionally biased region" description="Gly residues" evidence="1">
    <location>
        <begin position="34"/>
        <end position="44"/>
    </location>
</feature>
<dbReference type="KEGG" id="abs:AZOBR_200114"/>
<proteinExistence type="predicted"/>
<reference evidence="2 3" key="1">
    <citation type="journal article" date="2011" name="PLoS Genet.">
        <title>Azospirillum genomes reveal transition of bacteria from aquatic to terrestrial environments.</title>
        <authorList>
            <person name="Wisniewski-Dye F."/>
            <person name="Borziak K."/>
            <person name="Khalsa-Moyers G."/>
            <person name="Alexandre G."/>
            <person name="Sukharnikov L.O."/>
            <person name="Wuichet K."/>
            <person name="Hurst G.B."/>
            <person name="McDonald W.H."/>
            <person name="Robertson J.S."/>
            <person name="Barbe V."/>
            <person name="Calteau A."/>
            <person name="Rouy Z."/>
            <person name="Mangenot S."/>
            <person name="Prigent-Combaret C."/>
            <person name="Normand P."/>
            <person name="Boyer M."/>
            <person name="Siguier P."/>
            <person name="Dessaux Y."/>
            <person name="Elmerich C."/>
            <person name="Condemine G."/>
            <person name="Krishnen G."/>
            <person name="Kennedy I."/>
            <person name="Paterson A.H."/>
            <person name="Gonzalez V."/>
            <person name="Mavingui P."/>
            <person name="Zhulin I.B."/>
        </authorList>
    </citation>
    <scope>NUCLEOTIDE SEQUENCE [LARGE SCALE GENOMIC DNA]</scope>
    <source>
        <strain evidence="2 3">Sp245</strain>
    </source>
</reference>
<dbReference type="EMBL" id="HE577327">
    <property type="protein sequence ID" value="CCC99409.1"/>
    <property type="molecule type" value="Genomic_DNA"/>
</dbReference>
<dbReference type="AlphaFoldDB" id="A0A9P1NN33"/>
<feature type="compositionally biased region" description="Basic and acidic residues" evidence="1">
    <location>
        <begin position="53"/>
        <end position="69"/>
    </location>
</feature>
<evidence type="ECO:0000313" key="2">
    <source>
        <dbReference type="EMBL" id="CCC99409.1"/>
    </source>
</evidence>
<evidence type="ECO:0000313" key="3">
    <source>
        <dbReference type="Proteomes" id="UP000007319"/>
    </source>
</evidence>